<evidence type="ECO:0000256" key="3">
    <source>
        <dbReference type="ARBA" id="ARBA00022882"/>
    </source>
</evidence>
<keyword evidence="6" id="KW-0040">ANK repeat</keyword>
<keyword evidence="3" id="KW-0851">Voltage-gated channel</keyword>
<keyword evidence="3" id="KW-0813">Transport</keyword>
<proteinExistence type="predicted"/>
<reference evidence="7 8" key="1">
    <citation type="journal article" date="2023" name="Hortic Res">
        <title>The complete reference genome for grapevine (Vitis vinifera L.) genetics and breeding.</title>
        <authorList>
            <person name="Shi X."/>
            <person name="Cao S."/>
            <person name="Wang X."/>
            <person name="Huang S."/>
            <person name="Wang Y."/>
            <person name="Liu Z."/>
            <person name="Liu W."/>
            <person name="Leng X."/>
            <person name="Peng Y."/>
            <person name="Wang N."/>
            <person name="Wang Y."/>
            <person name="Ma Z."/>
            <person name="Xu X."/>
            <person name="Zhang F."/>
            <person name="Xue H."/>
            <person name="Zhong H."/>
            <person name="Wang Y."/>
            <person name="Zhang K."/>
            <person name="Velt A."/>
            <person name="Avia K."/>
            <person name="Holtgrawe D."/>
            <person name="Grimplet J."/>
            <person name="Matus J.T."/>
            <person name="Ware D."/>
            <person name="Wu X."/>
            <person name="Wang H."/>
            <person name="Liu C."/>
            <person name="Fang Y."/>
            <person name="Rustenholz C."/>
            <person name="Cheng Z."/>
            <person name="Xiao H."/>
            <person name="Zhou Y."/>
        </authorList>
    </citation>
    <scope>NUCLEOTIDE SEQUENCE [LARGE SCALE GENOMIC DNA]</scope>
    <source>
        <strain evidence="8">cv. Pinot noir / PN40024</strain>
        <tissue evidence="7">Leaf</tissue>
    </source>
</reference>
<dbReference type="PANTHER" id="PTHR45743:SF4">
    <property type="entry name" value="POTASSIUM CHANNEL KOR2"/>
    <property type="match status" value="1"/>
</dbReference>
<evidence type="ECO:0000256" key="1">
    <source>
        <dbReference type="ARBA" id="ARBA00022538"/>
    </source>
</evidence>
<feature type="repeat" description="ANK" evidence="6">
    <location>
        <begin position="46"/>
        <end position="78"/>
    </location>
</feature>
<evidence type="ECO:0000256" key="5">
    <source>
        <dbReference type="ARBA" id="ARBA00023303"/>
    </source>
</evidence>
<keyword evidence="3" id="KW-0406">Ion transport</keyword>
<organism evidence="7 8">
    <name type="scientific">Vitis vinifera</name>
    <name type="common">Grape</name>
    <dbReference type="NCBI Taxonomy" id="29760"/>
    <lineage>
        <taxon>Eukaryota</taxon>
        <taxon>Viridiplantae</taxon>
        <taxon>Streptophyta</taxon>
        <taxon>Embryophyta</taxon>
        <taxon>Tracheophyta</taxon>
        <taxon>Spermatophyta</taxon>
        <taxon>Magnoliopsida</taxon>
        <taxon>eudicotyledons</taxon>
        <taxon>Gunneridae</taxon>
        <taxon>Pentapetalae</taxon>
        <taxon>rosids</taxon>
        <taxon>Vitales</taxon>
        <taxon>Vitaceae</taxon>
        <taxon>Viteae</taxon>
        <taxon>Vitis</taxon>
    </lineage>
</organism>
<dbReference type="InterPro" id="IPR045319">
    <property type="entry name" value="KAT/AKT"/>
</dbReference>
<name>A0ABY9DYJ8_VITVI</name>
<keyword evidence="5" id="KW-0407">Ion channel</keyword>
<dbReference type="EMBL" id="CP126665">
    <property type="protein sequence ID" value="WKA11491.1"/>
    <property type="molecule type" value="Genomic_DNA"/>
</dbReference>
<protein>
    <submittedName>
        <fullName evidence="7">Uncharacterized protein</fullName>
    </submittedName>
</protein>
<gene>
    <name evidence="7" type="ORF">VitviT2T_028985</name>
</gene>
<dbReference type="InterPro" id="IPR036770">
    <property type="entry name" value="Ankyrin_rpt-contain_sf"/>
</dbReference>
<evidence type="ECO:0000256" key="4">
    <source>
        <dbReference type="ARBA" id="ARBA00022958"/>
    </source>
</evidence>
<dbReference type="InterPro" id="IPR002110">
    <property type="entry name" value="Ankyrin_rpt"/>
</dbReference>
<dbReference type="SMART" id="SM00248">
    <property type="entry name" value="ANK"/>
    <property type="match status" value="3"/>
</dbReference>
<keyword evidence="2" id="KW-0631">Potassium channel</keyword>
<dbReference type="Proteomes" id="UP001227230">
    <property type="component" value="Chromosome 18"/>
</dbReference>
<dbReference type="PROSITE" id="PS50088">
    <property type="entry name" value="ANK_REPEAT"/>
    <property type="match status" value="2"/>
</dbReference>
<dbReference type="Pfam" id="PF13637">
    <property type="entry name" value="Ank_4"/>
    <property type="match status" value="1"/>
</dbReference>
<dbReference type="Gene3D" id="1.25.40.20">
    <property type="entry name" value="Ankyrin repeat-containing domain"/>
    <property type="match status" value="1"/>
</dbReference>
<evidence type="ECO:0000256" key="2">
    <source>
        <dbReference type="ARBA" id="ARBA00022826"/>
    </source>
</evidence>
<keyword evidence="4" id="KW-0630">Potassium</keyword>
<dbReference type="PANTHER" id="PTHR45743">
    <property type="entry name" value="POTASSIUM CHANNEL AKT1"/>
    <property type="match status" value="1"/>
</dbReference>
<feature type="repeat" description="ANK" evidence="6">
    <location>
        <begin position="110"/>
        <end position="142"/>
    </location>
</feature>
<dbReference type="Pfam" id="PF00023">
    <property type="entry name" value="Ank"/>
    <property type="match status" value="1"/>
</dbReference>
<dbReference type="SUPFAM" id="SSF48403">
    <property type="entry name" value="Ankyrin repeat"/>
    <property type="match status" value="1"/>
</dbReference>
<evidence type="ECO:0000313" key="8">
    <source>
        <dbReference type="Proteomes" id="UP001227230"/>
    </source>
</evidence>
<dbReference type="PROSITE" id="PS50297">
    <property type="entry name" value="ANK_REP_REGION"/>
    <property type="match status" value="1"/>
</dbReference>
<keyword evidence="8" id="KW-1185">Reference proteome</keyword>
<evidence type="ECO:0000256" key="6">
    <source>
        <dbReference type="PROSITE-ProRule" id="PRU00023"/>
    </source>
</evidence>
<sequence>MKCGDCFNLAAELDLLDPLMLKSSSAALTAKRNEEIVSSHVLQIIFENSPLFEAVKAGHDSIALLLIKHGSTLNLEDAGWYLCKAVMDSNIDLLKRLLENGGNPNSRNYDLQTPLHFAAAEGLHLVANILIKLGADVLSKDRVLGSSQVGSLCGQDTTGCIQRDETCHESPKAATPKGQQVLKQRFSSLSNGIFLHCRSLHFFINILHLSDNKTQEFSNYEFNNRSSSVFLLSLALAAADLGKLK</sequence>
<accession>A0ABY9DYJ8</accession>
<evidence type="ECO:0000313" key="7">
    <source>
        <dbReference type="EMBL" id="WKA11491.1"/>
    </source>
</evidence>
<keyword evidence="1" id="KW-0633">Potassium transport</keyword>